<name>A0A7W5B8F6_9BURK</name>
<gene>
    <name evidence="1" type="ORF">FHS03_001503</name>
</gene>
<proteinExistence type="predicted"/>
<reference evidence="1 2" key="1">
    <citation type="submission" date="2020-08" db="EMBL/GenBank/DDBJ databases">
        <title>Genomic Encyclopedia of Type Strains, Phase III (KMG-III): the genomes of soil and plant-associated and newly described type strains.</title>
        <authorList>
            <person name="Whitman W."/>
        </authorList>
    </citation>
    <scope>NUCLEOTIDE SEQUENCE [LARGE SCALE GENOMIC DNA]</scope>
    <source>
        <strain evidence="1 2">CECT 8897</strain>
    </source>
</reference>
<dbReference type="RefSeq" id="WP_183440378.1">
    <property type="nucleotide sequence ID" value="NZ_JACHXD010000003.1"/>
</dbReference>
<comment type="caution">
    <text evidence="1">The sequence shown here is derived from an EMBL/GenBank/DDBJ whole genome shotgun (WGS) entry which is preliminary data.</text>
</comment>
<dbReference type="Proteomes" id="UP000541535">
    <property type="component" value="Unassembled WGS sequence"/>
</dbReference>
<organism evidence="1 2">
    <name type="scientific">Pseudoduganella violacea</name>
    <dbReference type="NCBI Taxonomy" id="1715466"/>
    <lineage>
        <taxon>Bacteria</taxon>
        <taxon>Pseudomonadati</taxon>
        <taxon>Pseudomonadota</taxon>
        <taxon>Betaproteobacteria</taxon>
        <taxon>Burkholderiales</taxon>
        <taxon>Oxalobacteraceae</taxon>
        <taxon>Telluria group</taxon>
        <taxon>Pseudoduganella</taxon>
    </lineage>
</organism>
<evidence type="ECO:0008006" key="3">
    <source>
        <dbReference type="Google" id="ProtNLM"/>
    </source>
</evidence>
<sequence length="170" mass="17802">MFALSCIAGGAPPASVAAPTLERSVKAAFLYKFLGYVEFPAADTSAPLTVGVVDADDVAAELGRITAGRTVGNRVIAVRTLNEGDALAGLNILFVGADADKPAHWLRAAQQHSVLGISETDGGLQQGAVINFRVVDERVRFEVSLPAAEKSNLKLSSRLLSVAYQIQKGP</sequence>
<dbReference type="EMBL" id="JACHXD010000003">
    <property type="protein sequence ID" value="MBB3118472.1"/>
    <property type="molecule type" value="Genomic_DNA"/>
</dbReference>
<evidence type="ECO:0000313" key="1">
    <source>
        <dbReference type="EMBL" id="MBB3118472.1"/>
    </source>
</evidence>
<dbReference type="AlphaFoldDB" id="A0A7W5B8F6"/>
<dbReference type="InterPro" id="IPR025293">
    <property type="entry name" value="YfiR/HmsC-like"/>
</dbReference>
<dbReference type="Pfam" id="PF13689">
    <property type="entry name" value="DUF4154"/>
    <property type="match status" value="1"/>
</dbReference>
<protein>
    <recommendedName>
        <fullName evidence="3">DUF4154 domain-containing protein</fullName>
    </recommendedName>
</protein>
<evidence type="ECO:0000313" key="2">
    <source>
        <dbReference type="Proteomes" id="UP000541535"/>
    </source>
</evidence>
<keyword evidence="2" id="KW-1185">Reference proteome</keyword>
<accession>A0A7W5B8F6</accession>